<evidence type="ECO:0000313" key="2">
    <source>
        <dbReference type="EMBL" id="MFC3715664.1"/>
    </source>
</evidence>
<gene>
    <name evidence="2" type="ORF">ACFONC_05815</name>
</gene>
<keyword evidence="3" id="KW-1185">Reference proteome</keyword>
<proteinExistence type="predicted"/>
<dbReference type="Proteomes" id="UP001595705">
    <property type="component" value="Unassembled WGS sequence"/>
</dbReference>
<organism evidence="2 3">
    <name type="scientific">Luteimonas soli</name>
    <dbReference type="NCBI Taxonomy" id="1648966"/>
    <lineage>
        <taxon>Bacteria</taxon>
        <taxon>Pseudomonadati</taxon>
        <taxon>Pseudomonadota</taxon>
        <taxon>Gammaproteobacteria</taxon>
        <taxon>Lysobacterales</taxon>
        <taxon>Lysobacteraceae</taxon>
        <taxon>Luteimonas</taxon>
    </lineage>
</organism>
<dbReference type="RefSeq" id="WP_386742767.1">
    <property type="nucleotide sequence ID" value="NZ_JBHRYA010000003.1"/>
</dbReference>
<sequence length="441" mass="47464">MQATTRKLVKWGIILLLAAIVAAALAILVLLSRASVETTAHGAPTRLRLHLPGGRDIAIPVYVASGRQVRIPGFLDGPIVRRGTNGNWSATWFCEDRPHRSALPASALSLHVECTGTQHAFPLYTPQVPQSVAPMPTRVAVLSDLEGNAAFLEQALRRLGVVGADGKWAYGGGHLVVLGDSVDRGRDVFAVLWRLHGLSGQAALSGGAVHVLLGNHEQYMLRTNPSRANADHLHALNAMGGYRNAFAADTMIGQWLRQQPVALKLGKVLFVHGGISPQVARTGLDVGQLNAAMQDYWNDAGPHPPSPGLDAVLGHAGVTQYRGWFRALEGRYPMASDAQVAEALEHFGASMAVVGHTIVPGVEPMRNGRVYAVDVNSDESASEVLVFEDGEPRVVDIGVARNLVDGQPAFRGFSLLDANDRRLLFDMVRDLRRLSALPYPY</sequence>
<dbReference type="SUPFAM" id="SSF56300">
    <property type="entry name" value="Metallo-dependent phosphatases"/>
    <property type="match status" value="1"/>
</dbReference>
<dbReference type="InterPro" id="IPR004843">
    <property type="entry name" value="Calcineurin-like_PHP"/>
</dbReference>
<protein>
    <submittedName>
        <fullName evidence="2">Metallophosphoesterase</fullName>
    </submittedName>
</protein>
<name>A0ABV7XLL9_9GAMM</name>
<accession>A0ABV7XLL9</accession>
<evidence type="ECO:0000313" key="3">
    <source>
        <dbReference type="Proteomes" id="UP001595705"/>
    </source>
</evidence>
<evidence type="ECO:0000259" key="1">
    <source>
        <dbReference type="Pfam" id="PF00149"/>
    </source>
</evidence>
<feature type="domain" description="Calcineurin-like phosphoesterase" evidence="1">
    <location>
        <begin position="138"/>
        <end position="359"/>
    </location>
</feature>
<dbReference type="Gene3D" id="3.60.21.10">
    <property type="match status" value="1"/>
</dbReference>
<dbReference type="PANTHER" id="PTHR46546:SF4">
    <property type="entry name" value="SHEWANELLA-LIKE PROTEIN PHOSPHATASE 1"/>
    <property type="match status" value="1"/>
</dbReference>
<dbReference type="Pfam" id="PF00149">
    <property type="entry name" value="Metallophos"/>
    <property type="match status" value="1"/>
</dbReference>
<dbReference type="InterPro" id="IPR029052">
    <property type="entry name" value="Metallo-depent_PP-like"/>
</dbReference>
<reference evidence="3" key="1">
    <citation type="journal article" date="2019" name="Int. J. Syst. Evol. Microbiol.">
        <title>The Global Catalogue of Microorganisms (GCM) 10K type strain sequencing project: providing services to taxonomists for standard genome sequencing and annotation.</title>
        <authorList>
            <consortium name="The Broad Institute Genomics Platform"/>
            <consortium name="The Broad Institute Genome Sequencing Center for Infectious Disease"/>
            <person name="Wu L."/>
            <person name="Ma J."/>
        </authorList>
    </citation>
    <scope>NUCLEOTIDE SEQUENCE [LARGE SCALE GENOMIC DNA]</scope>
    <source>
        <strain evidence="3">KCTC 42441</strain>
    </source>
</reference>
<dbReference type="EMBL" id="JBHRYA010000003">
    <property type="protein sequence ID" value="MFC3715664.1"/>
    <property type="molecule type" value="Genomic_DNA"/>
</dbReference>
<comment type="caution">
    <text evidence="2">The sequence shown here is derived from an EMBL/GenBank/DDBJ whole genome shotgun (WGS) entry which is preliminary data.</text>
</comment>
<dbReference type="PANTHER" id="PTHR46546">
    <property type="entry name" value="SHEWANELLA-LIKE PROTEIN PHOSPHATASE 1"/>
    <property type="match status" value="1"/>
</dbReference>